<name>A0ABV6AVD9_9DEIO</name>
<dbReference type="EMBL" id="JBHLYR010000016">
    <property type="protein sequence ID" value="MFB9991472.1"/>
    <property type="molecule type" value="Genomic_DNA"/>
</dbReference>
<sequence>MPQQHMEATGAETRSFACQHAEPGLQGLGFFLSRALVPLGRSLEAQLATRPAFGDPEPLSDNAHHLPLQWRLGLWSRLGVHHFFATTSFST</sequence>
<dbReference type="Proteomes" id="UP001589733">
    <property type="component" value="Unassembled WGS sequence"/>
</dbReference>
<proteinExistence type="predicted"/>
<evidence type="ECO:0000313" key="1">
    <source>
        <dbReference type="EMBL" id="MFB9991472.1"/>
    </source>
</evidence>
<protein>
    <submittedName>
        <fullName evidence="1">Uncharacterized protein</fullName>
    </submittedName>
</protein>
<comment type="caution">
    <text evidence="1">The sequence shown here is derived from an EMBL/GenBank/DDBJ whole genome shotgun (WGS) entry which is preliminary data.</text>
</comment>
<evidence type="ECO:0000313" key="2">
    <source>
        <dbReference type="Proteomes" id="UP001589733"/>
    </source>
</evidence>
<gene>
    <name evidence="1" type="ORF">ACFFLM_05750</name>
</gene>
<organism evidence="1 2">
    <name type="scientific">Deinococcus oregonensis</name>
    <dbReference type="NCBI Taxonomy" id="1805970"/>
    <lineage>
        <taxon>Bacteria</taxon>
        <taxon>Thermotogati</taxon>
        <taxon>Deinococcota</taxon>
        <taxon>Deinococci</taxon>
        <taxon>Deinococcales</taxon>
        <taxon>Deinococcaceae</taxon>
        <taxon>Deinococcus</taxon>
    </lineage>
</organism>
<keyword evidence="2" id="KW-1185">Reference proteome</keyword>
<dbReference type="RefSeq" id="WP_380006545.1">
    <property type="nucleotide sequence ID" value="NZ_JBHLYR010000016.1"/>
</dbReference>
<accession>A0ABV6AVD9</accession>
<reference evidence="1 2" key="1">
    <citation type="submission" date="2024-09" db="EMBL/GenBank/DDBJ databases">
        <authorList>
            <person name="Sun Q."/>
            <person name="Mori K."/>
        </authorList>
    </citation>
    <scope>NUCLEOTIDE SEQUENCE [LARGE SCALE GENOMIC DNA]</scope>
    <source>
        <strain evidence="1 2">JCM 13503</strain>
    </source>
</reference>